<dbReference type="InterPro" id="IPR035959">
    <property type="entry name" value="RutC-like_sf"/>
</dbReference>
<comment type="caution">
    <text evidence="2">The sequence shown here is derived from an EMBL/GenBank/DDBJ whole genome shotgun (WGS) entry which is preliminary data.</text>
</comment>
<dbReference type="STRING" id="411461.DORFOR_01642"/>
<reference evidence="2 3" key="1">
    <citation type="submission" date="2007-10" db="EMBL/GenBank/DDBJ databases">
        <title>Draft genome sequence of Dorea formicigenerans(ATCC 27755).</title>
        <authorList>
            <person name="Sudarsanam P."/>
            <person name="Ley R."/>
            <person name="Guruge J."/>
            <person name="Turnbaugh P.J."/>
            <person name="Mahowald M."/>
            <person name="Liep D."/>
            <person name="Gordon J."/>
        </authorList>
    </citation>
    <scope>NUCLEOTIDE SEQUENCE [LARGE SCALE GENOMIC DNA]</scope>
    <source>
        <strain evidence="2 3">ATCC 27755</strain>
    </source>
</reference>
<organism evidence="2 3">
    <name type="scientific">Dorea formicigenerans ATCC 27755</name>
    <dbReference type="NCBI Taxonomy" id="411461"/>
    <lineage>
        <taxon>Bacteria</taxon>
        <taxon>Bacillati</taxon>
        <taxon>Bacillota</taxon>
        <taxon>Clostridia</taxon>
        <taxon>Lachnospirales</taxon>
        <taxon>Lachnospiraceae</taxon>
        <taxon>Dorea</taxon>
    </lineage>
</organism>
<reference evidence="2 3" key="2">
    <citation type="submission" date="2007-10" db="EMBL/GenBank/DDBJ databases">
        <authorList>
            <person name="Fulton L."/>
            <person name="Clifton S."/>
            <person name="Fulton B."/>
            <person name="Xu J."/>
            <person name="Minx P."/>
            <person name="Pepin K.H."/>
            <person name="Johnson M."/>
            <person name="Thiruvilangam P."/>
            <person name="Bhonagiri V."/>
            <person name="Nash W.E."/>
            <person name="Wang C."/>
            <person name="Mardis E.R."/>
            <person name="Wilson R.K."/>
        </authorList>
    </citation>
    <scope>NUCLEOTIDE SEQUENCE [LARGE SCALE GENOMIC DNA]</scope>
    <source>
        <strain evidence="2 3">ATCC 27755</strain>
    </source>
</reference>
<dbReference type="PANTHER" id="PTHR11803:SF39">
    <property type="entry name" value="2-IMINOBUTANOATE_2-IMINOPROPANOATE DEAMINASE"/>
    <property type="match status" value="1"/>
</dbReference>
<comment type="similarity">
    <text evidence="1">Belongs to the RutC family.</text>
</comment>
<dbReference type="NCBIfam" id="TIGR00004">
    <property type="entry name" value="Rid family detoxifying hydrolase"/>
    <property type="match status" value="1"/>
</dbReference>
<dbReference type="eggNOG" id="COG0251">
    <property type="taxonomic scope" value="Bacteria"/>
</dbReference>
<evidence type="ECO:0000256" key="1">
    <source>
        <dbReference type="ARBA" id="ARBA00010552"/>
    </source>
</evidence>
<proteinExistence type="inferred from homology"/>
<dbReference type="FunFam" id="3.30.1330.40:FF:000001">
    <property type="entry name" value="L-PSP family endoribonuclease"/>
    <property type="match status" value="1"/>
</dbReference>
<dbReference type="InterPro" id="IPR006056">
    <property type="entry name" value="RidA"/>
</dbReference>
<dbReference type="InterPro" id="IPR019897">
    <property type="entry name" value="RidA_CS"/>
</dbReference>
<dbReference type="PANTHER" id="PTHR11803">
    <property type="entry name" value="2-IMINOBUTANOATE/2-IMINOPROPANOATE DEAMINASE RIDA"/>
    <property type="match status" value="1"/>
</dbReference>
<dbReference type="GO" id="GO:0005829">
    <property type="term" value="C:cytosol"/>
    <property type="evidence" value="ECO:0007669"/>
    <property type="project" value="TreeGrafter"/>
</dbReference>
<dbReference type="GO" id="GO:0019239">
    <property type="term" value="F:deaminase activity"/>
    <property type="evidence" value="ECO:0007669"/>
    <property type="project" value="TreeGrafter"/>
</dbReference>
<dbReference type="AlphaFoldDB" id="B0G5V1"/>
<gene>
    <name evidence="2" type="ORF">DORFOR_01642</name>
</gene>
<dbReference type="InterPro" id="IPR006175">
    <property type="entry name" value="YjgF/YER057c/UK114"/>
</dbReference>
<evidence type="ECO:0000313" key="2">
    <source>
        <dbReference type="EMBL" id="EDR47151.1"/>
    </source>
</evidence>
<dbReference type="SUPFAM" id="SSF55298">
    <property type="entry name" value="YjgF-like"/>
    <property type="match status" value="1"/>
</dbReference>
<dbReference type="EMBL" id="AAXA02000013">
    <property type="protein sequence ID" value="EDR47151.1"/>
    <property type="molecule type" value="Genomic_DNA"/>
</dbReference>
<sequence length="146" mass="15728">MHSNPDGLLHIKLNLQEETIMSKRNVNSEKAPAAIGPYSQAIEVEGTIYVSGQLPIDAATGEFASDEIKGQTKQSLENIAAILKEAGCTMENVVKTTVLLQDMNDFAAMNEVYAGYFSAPFPARAAFEVAKLPKGAKVEIEAVAKR</sequence>
<dbReference type="PaxDb" id="411461-DORFOR_01642"/>
<dbReference type="PROSITE" id="PS01094">
    <property type="entry name" value="UPF0076"/>
    <property type="match status" value="1"/>
</dbReference>
<dbReference type="CDD" id="cd00448">
    <property type="entry name" value="YjgF_YER057c_UK114_family"/>
    <property type="match status" value="1"/>
</dbReference>
<name>B0G5V1_9FIRM</name>
<evidence type="ECO:0000313" key="3">
    <source>
        <dbReference type="Proteomes" id="UP000005359"/>
    </source>
</evidence>
<protein>
    <submittedName>
        <fullName evidence="2">Putative endoribonuclease L-PSP</fullName>
    </submittedName>
</protein>
<accession>B0G5V1</accession>
<dbReference type="Gene3D" id="3.30.1330.40">
    <property type="entry name" value="RutC-like"/>
    <property type="match status" value="1"/>
</dbReference>
<dbReference type="Proteomes" id="UP000005359">
    <property type="component" value="Unassembled WGS sequence"/>
</dbReference>
<dbReference type="Pfam" id="PF01042">
    <property type="entry name" value="Ribonuc_L-PSP"/>
    <property type="match status" value="1"/>
</dbReference>